<comment type="caution">
    <text evidence="3">The sequence shown here is derived from an EMBL/GenBank/DDBJ whole genome shotgun (WGS) entry which is preliminary data.</text>
</comment>
<evidence type="ECO:0000259" key="2">
    <source>
        <dbReference type="Pfam" id="PF00135"/>
    </source>
</evidence>
<dbReference type="Pfam" id="PF00135">
    <property type="entry name" value="COesterase"/>
    <property type="match status" value="1"/>
</dbReference>
<dbReference type="EMBL" id="JARAKF010000001">
    <property type="protein sequence ID" value="MDU8991097.1"/>
    <property type="molecule type" value="Genomic_DNA"/>
</dbReference>
<dbReference type="Gene3D" id="3.40.50.1820">
    <property type="entry name" value="alpha/beta hydrolase"/>
    <property type="match status" value="1"/>
</dbReference>
<name>A0ABU3UB00_9ACTN</name>
<dbReference type="InterPro" id="IPR002018">
    <property type="entry name" value="CarbesteraseB"/>
</dbReference>
<organism evidence="3 4">
    <name type="scientific">Streptomyces mirabilis</name>
    <dbReference type="NCBI Taxonomy" id="68239"/>
    <lineage>
        <taxon>Bacteria</taxon>
        <taxon>Bacillati</taxon>
        <taxon>Actinomycetota</taxon>
        <taxon>Actinomycetes</taxon>
        <taxon>Kitasatosporales</taxon>
        <taxon>Streptomycetaceae</taxon>
        <taxon>Streptomyces</taxon>
    </lineage>
</organism>
<evidence type="ECO:0000313" key="4">
    <source>
        <dbReference type="Proteomes" id="UP001257627"/>
    </source>
</evidence>
<dbReference type="Proteomes" id="UP001257627">
    <property type="component" value="Unassembled WGS sequence"/>
</dbReference>
<dbReference type="InterPro" id="IPR029058">
    <property type="entry name" value="AB_hydrolase_fold"/>
</dbReference>
<accession>A0ABU3UB00</accession>
<reference evidence="3 4" key="1">
    <citation type="submission" date="2023-02" db="EMBL/GenBank/DDBJ databases">
        <authorList>
            <person name="Maleckis M."/>
        </authorList>
    </citation>
    <scope>NUCLEOTIDE SEQUENCE [LARGE SCALE GENOMIC DNA]</scope>
    <source>
        <strain evidence="3 4">P8-A2</strain>
    </source>
</reference>
<gene>
    <name evidence="3" type="ORF">PU648_01430</name>
</gene>
<sequence length="154" mass="16667">MLSRTPCRVAAQQRTRRPESSGFSPRSKSSDRTSARATPTQDFTALQTDELFRNGALQVADHHGADGNATYVYQFDNHPTQDPGRLGAAHCVELPFLFGTFDSHPHSPMLGTPSDTERALGRSFATAVFAFVATGSASDWLPYAPAATAIRHFG</sequence>
<dbReference type="SUPFAM" id="SSF53474">
    <property type="entry name" value="alpha/beta-Hydrolases"/>
    <property type="match status" value="1"/>
</dbReference>
<evidence type="ECO:0000313" key="3">
    <source>
        <dbReference type="EMBL" id="MDU8991097.1"/>
    </source>
</evidence>
<protein>
    <submittedName>
        <fullName evidence="3">Carboxylesterase family protein</fullName>
    </submittedName>
</protein>
<proteinExistence type="predicted"/>
<keyword evidence="4" id="KW-1185">Reference proteome</keyword>
<evidence type="ECO:0000256" key="1">
    <source>
        <dbReference type="SAM" id="MobiDB-lite"/>
    </source>
</evidence>
<feature type="region of interest" description="Disordered" evidence="1">
    <location>
        <begin position="1"/>
        <end position="43"/>
    </location>
</feature>
<dbReference type="RefSeq" id="WP_143610782.1">
    <property type="nucleotide sequence ID" value="NZ_CP107955.1"/>
</dbReference>
<feature type="domain" description="Carboxylesterase type B" evidence="2">
    <location>
        <begin position="31"/>
        <end position="141"/>
    </location>
</feature>